<dbReference type="InterPro" id="IPR004839">
    <property type="entry name" value="Aminotransferase_I/II_large"/>
</dbReference>
<keyword evidence="3" id="KW-0808">Transferase</keyword>
<dbReference type="Gene3D" id="3.90.1150.10">
    <property type="entry name" value="Aspartate Aminotransferase, domain 1"/>
    <property type="match status" value="1"/>
</dbReference>
<dbReference type="PANTHER" id="PTHR42885:SF1">
    <property type="entry name" value="THREONINE-PHOSPHATE DECARBOXYLASE"/>
    <property type="match status" value="1"/>
</dbReference>
<comment type="similarity">
    <text evidence="3">Belongs to the class-I pyridoxal-phosphate-dependent aminotransferase family.</text>
</comment>
<name>G4RLL0_THETK</name>
<sequence length="306" mass="33507">MHGGSSWATPNPLDFSDNLNPLGPPRALLDLIAEAVERGVHLWFPAHLAEETLSQYEGVEVTAFNGATEALLAVLVSLRPKRLLLPWPTYGDYERIGRHIGVDVVKGPLSSLVETAGNGDVLILCNPNNPTGNLMRRDELLDLDRALRARGAYLVVDESFIDFVKAESAAPDVLVVKSYGKILAVPGLRIGAALGRIKGEVKAPWRLNSVADYALFHLGSDALKRHREATRAYVASEAPRVMSRLAACAEVHSSALHFFVAKLSAEPRVKVRPLDDLGMRGYYRISIKDREKNEVLIKSICAASER</sequence>
<dbReference type="eggNOG" id="arCOG04273">
    <property type="taxonomic scope" value="Archaea"/>
</dbReference>
<dbReference type="InterPro" id="IPR015422">
    <property type="entry name" value="PyrdxlP-dep_Trfase_small"/>
</dbReference>
<accession>G4RLL0</accession>
<dbReference type="PaxDb" id="768679-TTX_1837"/>
<dbReference type="PROSITE" id="PS00105">
    <property type="entry name" value="AA_TRANSFER_CLASS_1"/>
    <property type="match status" value="1"/>
</dbReference>
<evidence type="ECO:0000313" key="5">
    <source>
        <dbReference type="EMBL" id="CCC82455.1"/>
    </source>
</evidence>
<keyword evidence="2" id="KW-0663">Pyridoxal phosphate</keyword>
<dbReference type="GeneID" id="11262722"/>
<dbReference type="STRING" id="768679.TTX_1837"/>
<evidence type="ECO:0000256" key="1">
    <source>
        <dbReference type="ARBA" id="ARBA00001933"/>
    </source>
</evidence>
<dbReference type="PANTHER" id="PTHR42885">
    <property type="entry name" value="HISTIDINOL-PHOSPHATE AMINOTRANSFERASE-RELATED"/>
    <property type="match status" value="1"/>
</dbReference>
<reference evidence="5 6" key="1">
    <citation type="journal article" date="2011" name="PLoS ONE">
        <title>The complete genome sequence of Thermoproteus tenax: a physiologically versatile member of the Crenarchaeota.</title>
        <authorList>
            <person name="Siebers B."/>
            <person name="Zaparty M."/>
            <person name="Raddatz G."/>
            <person name="Tjaden B."/>
            <person name="Albers S.V."/>
            <person name="Bell S.D."/>
            <person name="Blombach F."/>
            <person name="Kletzin A."/>
            <person name="Kyrpides N."/>
            <person name="Lanz C."/>
            <person name="Plagens A."/>
            <person name="Rampp M."/>
            <person name="Rosinus A."/>
            <person name="von Jan M."/>
            <person name="Makarova K.S."/>
            <person name="Klenk H.P."/>
            <person name="Schuster S.C."/>
            <person name="Hensel R."/>
        </authorList>
    </citation>
    <scope>NUCLEOTIDE SEQUENCE [LARGE SCALE GENOMIC DNA]</scope>
    <source>
        <strain evidence="6">ATCC 35583 / DSM 2078 / JCM 9277 / NBRC 100435 / Kra 1</strain>
    </source>
</reference>
<dbReference type="Proteomes" id="UP000002654">
    <property type="component" value="Chromosome"/>
</dbReference>
<organism evidence="5 6">
    <name type="scientific">Thermoproteus tenax (strain ATCC 35583 / DSM 2078 / JCM 9277 / NBRC 100435 / Kra 1)</name>
    <dbReference type="NCBI Taxonomy" id="768679"/>
    <lineage>
        <taxon>Archaea</taxon>
        <taxon>Thermoproteota</taxon>
        <taxon>Thermoprotei</taxon>
        <taxon>Thermoproteales</taxon>
        <taxon>Thermoproteaceae</taxon>
        <taxon>Thermoproteus</taxon>
    </lineage>
</organism>
<dbReference type="RefSeq" id="WP_014127709.1">
    <property type="nucleotide sequence ID" value="NC_016070.1"/>
</dbReference>
<dbReference type="HOGENOM" id="CLU_017584_3_2_2"/>
<keyword evidence="6" id="KW-1185">Reference proteome</keyword>
<dbReference type="KEGG" id="ttn:TTX_1837"/>
<protein>
    <recommendedName>
        <fullName evidence="3">Aminotransferase</fullName>
        <ecNumber evidence="3">2.6.1.-</ecNumber>
    </recommendedName>
</protein>
<dbReference type="GO" id="GO:0030170">
    <property type="term" value="F:pyridoxal phosphate binding"/>
    <property type="evidence" value="ECO:0007669"/>
    <property type="project" value="InterPro"/>
</dbReference>
<dbReference type="EMBL" id="FN869859">
    <property type="protein sequence ID" value="CCC82455.1"/>
    <property type="molecule type" value="Genomic_DNA"/>
</dbReference>
<feature type="domain" description="Aminotransferase class I/classII large" evidence="4">
    <location>
        <begin position="50"/>
        <end position="197"/>
    </location>
</feature>
<dbReference type="AlphaFoldDB" id="G4RLL0"/>
<dbReference type="EC" id="2.6.1.-" evidence="3"/>
<proteinExistence type="inferred from homology"/>
<dbReference type="Gene3D" id="3.40.640.10">
    <property type="entry name" value="Type I PLP-dependent aspartate aminotransferase-like (Major domain)"/>
    <property type="match status" value="1"/>
</dbReference>
<evidence type="ECO:0000259" key="4">
    <source>
        <dbReference type="Pfam" id="PF00155"/>
    </source>
</evidence>
<keyword evidence="3" id="KW-0032">Aminotransferase</keyword>
<dbReference type="PATRIC" id="fig|768679.9.peg.1860"/>
<dbReference type="InterPro" id="IPR015424">
    <property type="entry name" value="PyrdxlP-dep_Trfase"/>
</dbReference>
<dbReference type="Pfam" id="PF00155">
    <property type="entry name" value="Aminotran_1_2"/>
    <property type="match status" value="1"/>
</dbReference>
<dbReference type="SUPFAM" id="SSF53383">
    <property type="entry name" value="PLP-dependent transferases"/>
    <property type="match status" value="1"/>
</dbReference>
<dbReference type="GO" id="GO:0008483">
    <property type="term" value="F:transaminase activity"/>
    <property type="evidence" value="ECO:0007669"/>
    <property type="project" value="UniProtKB-KW"/>
</dbReference>
<evidence type="ECO:0000256" key="3">
    <source>
        <dbReference type="RuleBase" id="RU000481"/>
    </source>
</evidence>
<evidence type="ECO:0000313" key="6">
    <source>
        <dbReference type="Proteomes" id="UP000002654"/>
    </source>
</evidence>
<comment type="cofactor">
    <cofactor evidence="1 3">
        <name>pyridoxal 5'-phosphate</name>
        <dbReference type="ChEBI" id="CHEBI:597326"/>
    </cofactor>
</comment>
<dbReference type="CDD" id="cd00609">
    <property type="entry name" value="AAT_like"/>
    <property type="match status" value="1"/>
</dbReference>
<dbReference type="InterPro" id="IPR004838">
    <property type="entry name" value="NHTrfase_class1_PyrdxlP-BS"/>
</dbReference>
<evidence type="ECO:0000256" key="2">
    <source>
        <dbReference type="ARBA" id="ARBA00022898"/>
    </source>
</evidence>
<dbReference type="InterPro" id="IPR015421">
    <property type="entry name" value="PyrdxlP-dep_Trfase_major"/>
</dbReference>
<gene>
    <name evidence="5" type="ordered locus">TTX_1837</name>
</gene>